<accession>X1B6S7</accession>
<organism evidence="1">
    <name type="scientific">marine sediment metagenome</name>
    <dbReference type="NCBI Taxonomy" id="412755"/>
    <lineage>
        <taxon>unclassified sequences</taxon>
        <taxon>metagenomes</taxon>
        <taxon>ecological metagenomes</taxon>
    </lineage>
</organism>
<protein>
    <recommendedName>
        <fullName evidence="2">CD-NTase-associated protein 12/Pycsar effector protein TIR domain-containing protein</fullName>
    </recommendedName>
</protein>
<reference evidence="1" key="1">
    <citation type="journal article" date="2014" name="Front. Microbiol.">
        <title>High frequency of phylogenetically diverse reductive dehalogenase-homologous genes in deep subseafloor sedimentary metagenomes.</title>
        <authorList>
            <person name="Kawai M."/>
            <person name="Futagami T."/>
            <person name="Toyoda A."/>
            <person name="Takaki Y."/>
            <person name="Nishi S."/>
            <person name="Hori S."/>
            <person name="Arai W."/>
            <person name="Tsubouchi T."/>
            <person name="Morono Y."/>
            <person name="Uchiyama I."/>
            <person name="Ito T."/>
            <person name="Fujiyama A."/>
            <person name="Inagaki F."/>
            <person name="Takami H."/>
        </authorList>
    </citation>
    <scope>NUCLEOTIDE SEQUENCE</scope>
    <source>
        <strain evidence="1">Expedition CK06-06</strain>
    </source>
</reference>
<sequence length="42" mass="4895">PITKNKKVFVVHGRNLKIRNSMFEFLMAIGLEPIDSIFLTYL</sequence>
<comment type="caution">
    <text evidence="1">The sequence shown here is derived from an EMBL/GenBank/DDBJ whole genome shotgun (WGS) entry which is preliminary data.</text>
</comment>
<proteinExistence type="predicted"/>
<feature type="non-terminal residue" evidence="1">
    <location>
        <position position="1"/>
    </location>
</feature>
<dbReference type="EMBL" id="BART01001373">
    <property type="protein sequence ID" value="GAG67721.1"/>
    <property type="molecule type" value="Genomic_DNA"/>
</dbReference>
<gene>
    <name evidence="1" type="ORF">S01H4_04933</name>
</gene>
<evidence type="ECO:0000313" key="1">
    <source>
        <dbReference type="EMBL" id="GAG67721.1"/>
    </source>
</evidence>
<evidence type="ECO:0008006" key="2">
    <source>
        <dbReference type="Google" id="ProtNLM"/>
    </source>
</evidence>
<name>X1B6S7_9ZZZZ</name>
<dbReference type="AlphaFoldDB" id="X1B6S7"/>